<evidence type="ECO:0000256" key="2">
    <source>
        <dbReference type="SAM" id="MobiDB-lite"/>
    </source>
</evidence>
<feature type="region of interest" description="Disordered" evidence="2">
    <location>
        <begin position="377"/>
        <end position="467"/>
    </location>
</feature>
<dbReference type="PANTHER" id="PTHR44360:SF1">
    <property type="entry name" value="DNAJ HOMOLOG SUBFAMILY B MEMBER 9"/>
    <property type="match status" value="1"/>
</dbReference>
<dbReference type="SMART" id="SM00271">
    <property type="entry name" value="DnaJ"/>
    <property type="match status" value="1"/>
</dbReference>
<comment type="caution">
    <text evidence="4">The sequence shown here is derived from an EMBL/GenBank/DDBJ whole genome shotgun (WGS) entry which is preliminary data.</text>
</comment>
<dbReference type="InterPro" id="IPR036869">
    <property type="entry name" value="J_dom_sf"/>
</dbReference>
<accession>A0ABQ5SN45</accession>
<proteinExistence type="predicted"/>
<feature type="region of interest" description="Disordered" evidence="2">
    <location>
        <begin position="194"/>
        <end position="234"/>
    </location>
</feature>
<feature type="compositionally biased region" description="Low complexity" evidence="2">
    <location>
        <begin position="309"/>
        <end position="328"/>
    </location>
</feature>
<dbReference type="InterPro" id="IPR001623">
    <property type="entry name" value="DnaJ_domain"/>
</dbReference>
<dbReference type="PROSITE" id="PS50076">
    <property type="entry name" value="DNAJ_2"/>
    <property type="match status" value="1"/>
</dbReference>
<reference evidence="4 5" key="1">
    <citation type="journal article" date="2023" name="IScience">
        <title>Expanded male sex-determining region conserved during the evolution of homothallism in the green alga Volvox.</title>
        <authorList>
            <person name="Yamamoto K."/>
            <person name="Matsuzaki R."/>
            <person name="Mahakham W."/>
            <person name="Heman W."/>
            <person name="Sekimoto H."/>
            <person name="Kawachi M."/>
            <person name="Minakuchi Y."/>
            <person name="Toyoda A."/>
            <person name="Nozaki H."/>
        </authorList>
    </citation>
    <scope>NUCLEOTIDE SEQUENCE [LARGE SCALE GENOMIC DNA]</scope>
    <source>
        <strain evidence="4 5">NIES-4468</strain>
    </source>
</reference>
<dbReference type="CDD" id="cd06257">
    <property type="entry name" value="DnaJ"/>
    <property type="match status" value="1"/>
</dbReference>
<feature type="domain" description="J" evidence="3">
    <location>
        <begin position="49"/>
        <end position="105"/>
    </location>
</feature>
<feature type="compositionally biased region" description="Acidic residues" evidence="2">
    <location>
        <begin position="421"/>
        <end position="431"/>
    </location>
</feature>
<feature type="region of interest" description="Disordered" evidence="2">
    <location>
        <begin position="136"/>
        <end position="180"/>
    </location>
</feature>
<keyword evidence="5" id="KW-1185">Reference proteome</keyword>
<name>A0ABQ5SN45_9CHLO</name>
<evidence type="ECO:0000313" key="5">
    <source>
        <dbReference type="Proteomes" id="UP001165090"/>
    </source>
</evidence>
<sequence length="508" mass="53742">MPPNPVSLQGMVLHRRTASTRFAPSSVKQPHIGPSGSRTIVRVHASLLNPHSILGVSPTADVKEVKRAYRKLALQFHPDVCKSEDGHERFLALTQAYEMLLGRAEGKTDPNHASSSGWDFHDWYWNFRMQRSWEKQQRQAKAAAAAAAGADMSDGRPGDTEPGCGRRAPPHGHAGYKQPEARANLRSQLAGLRHRAAVRANRPSASAASSTVSSPSPASSSASPPASCSAASGFSMDAEDAGPWTAVSCAQTRNHASRMEPISGAGAGKGEAAVTFSEEATTSESKWSWSWSWDEILKSEDEQLNVAGVSAARADASSSSNEGQSAQSFPSSCGDPATELHHQYTHVYKAAAAEGMVVHDGHLGTIVGAANHAVPFPSGASVSSTASKQQYQRSQPHQTHDFRSSSQQDQSLLSGLNSAEPEPEPETETEPEPFSNPFDKIHFQQQHSTRRSFSADNASRESVSHQLAGLRRKAAMKATHYSTGTGTAAGAGVGVGAGAGGAGDVDIL</sequence>
<dbReference type="Gene3D" id="1.10.287.110">
    <property type="entry name" value="DnaJ domain"/>
    <property type="match status" value="1"/>
</dbReference>
<keyword evidence="1" id="KW-0143">Chaperone</keyword>
<evidence type="ECO:0000256" key="1">
    <source>
        <dbReference type="ARBA" id="ARBA00023186"/>
    </source>
</evidence>
<protein>
    <recommendedName>
        <fullName evidence="3">J domain-containing protein</fullName>
    </recommendedName>
</protein>
<dbReference type="InterPro" id="IPR051948">
    <property type="entry name" value="Hsp70_co-chaperone_J-domain"/>
</dbReference>
<feature type="compositionally biased region" description="Polar residues" evidence="2">
    <location>
        <begin position="443"/>
        <end position="457"/>
    </location>
</feature>
<dbReference type="EMBL" id="BSDZ01000112">
    <property type="protein sequence ID" value="GLI71400.1"/>
    <property type="molecule type" value="Genomic_DNA"/>
</dbReference>
<dbReference type="Pfam" id="PF00226">
    <property type="entry name" value="DnaJ"/>
    <property type="match status" value="1"/>
</dbReference>
<feature type="compositionally biased region" description="Low complexity" evidence="2">
    <location>
        <begin position="404"/>
        <end position="420"/>
    </location>
</feature>
<feature type="compositionally biased region" description="Polar residues" evidence="2">
    <location>
        <begin position="380"/>
        <end position="397"/>
    </location>
</feature>
<dbReference type="SUPFAM" id="SSF46565">
    <property type="entry name" value="Chaperone J-domain"/>
    <property type="match status" value="1"/>
</dbReference>
<dbReference type="PRINTS" id="PR00625">
    <property type="entry name" value="JDOMAIN"/>
</dbReference>
<organism evidence="4 5">
    <name type="scientific">Volvox africanus</name>
    <dbReference type="NCBI Taxonomy" id="51714"/>
    <lineage>
        <taxon>Eukaryota</taxon>
        <taxon>Viridiplantae</taxon>
        <taxon>Chlorophyta</taxon>
        <taxon>core chlorophytes</taxon>
        <taxon>Chlorophyceae</taxon>
        <taxon>CS clade</taxon>
        <taxon>Chlamydomonadales</taxon>
        <taxon>Volvocaceae</taxon>
        <taxon>Volvox</taxon>
    </lineage>
</organism>
<dbReference type="PANTHER" id="PTHR44360">
    <property type="entry name" value="DNAJ HOMOLOG SUBFAMILY B MEMBER 9"/>
    <property type="match status" value="1"/>
</dbReference>
<feature type="compositionally biased region" description="Low complexity" evidence="2">
    <location>
        <begin position="140"/>
        <end position="150"/>
    </location>
</feature>
<gene>
    <name evidence="4" type="ORF">VaNZ11_016525</name>
</gene>
<evidence type="ECO:0000259" key="3">
    <source>
        <dbReference type="PROSITE" id="PS50076"/>
    </source>
</evidence>
<feature type="compositionally biased region" description="Low complexity" evidence="2">
    <location>
        <begin position="198"/>
        <end position="232"/>
    </location>
</feature>
<dbReference type="Proteomes" id="UP001165090">
    <property type="component" value="Unassembled WGS sequence"/>
</dbReference>
<evidence type="ECO:0000313" key="4">
    <source>
        <dbReference type="EMBL" id="GLI71400.1"/>
    </source>
</evidence>
<feature type="region of interest" description="Disordered" evidence="2">
    <location>
        <begin position="309"/>
        <end position="334"/>
    </location>
</feature>